<evidence type="ECO:0000313" key="2">
    <source>
        <dbReference type="Proteomes" id="UP001066276"/>
    </source>
</evidence>
<dbReference type="Proteomes" id="UP001066276">
    <property type="component" value="Chromosome 4_2"/>
</dbReference>
<protein>
    <submittedName>
        <fullName evidence="1">Uncharacterized protein</fullName>
    </submittedName>
</protein>
<proteinExistence type="predicted"/>
<accession>A0AAV7SHX4</accession>
<name>A0AAV7SHX4_PLEWA</name>
<comment type="caution">
    <text evidence="1">The sequence shown here is derived from an EMBL/GenBank/DDBJ whole genome shotgun (WGS) entry which is preliminary data.</text>
</comment>
<dbReference type="AlphaFoldDB" id="A0AAV7SHX4"/>
<dbReference type="EMBL" id="JANPWB010000008">
    <property type="protein sequence ID" value="KAJ1163678.1"/>
    <property type="molecule type" value="Genomic_DNA"/>
</dbReference>
<gene>
    <name evidence="1" type="ORF">NDU88_004132</name>
</gene>
<sequence length="78" mass="8672">MRSVATRSGYVRRLRTYDDRTHASSTRMRDPRLLGQPGFSTSFRGVHALGPLCCRARCPRAAGITQESCGLSLSQKCR</sequence>
<keyword evidence="2" id="KW-1185">Reference proteome</keyword>
<reference evidence="1" key="1">
    <citation type="journal article" date="2022" name="bioRxiv">
        <title>Sequencing and chromosome-scale assembly of the giantPleurodeles waltlgenome.</title>
        <authorList>
            <person name="Brown T."/>
            <person name="Elewa A."/>
            <person name="Iarovenko S."/>
            <person name="Subramanian E."/>
            <person name="Araus A.J."/>
            <person name="Petzold A."/>
            <person name="Susuki M."/>
            <person name="Suzuki K.-i.T."/>
            <person name="Hayashi T."/>
            <person name="Toyoda A."/>
            <person name="Oliveira C."/>
            <person name="Osipova E."/>
            <person name="Leigh N.D."/>
            <person name="Simon A."/>
            <person name="Yun M.H."/>
        </authorList>
    </citation>
    <scope>NUCLEOTIDE SEQUENCE</scope>
    <source>
        <strain evidence="1">20211129_DDA</strain>
        <tissue evidence="1">Liver</tissue>
    </source>
</reference>
<evidence type="ECO:0000313" key="1">
    <source>
        <dbReference type="EMBL" id="KAJ1163678.1"/>
    </source>
</evidence>
<organism evidence="1 2">
    <name type="scientific">Pleurodeles waltl</name>
    <name type="common">Iberian ribbed newt</name>
    <dbReference type="NCBI Taxonomy" id="8319"/>
    <lineage>
        <taxon>Eukaryota</taxon>
        <taxon>Metazoa</taxon>
        <taxon>Chordata</taxon>
        <taxon>Craniata</taxon>
        <taxon>Vertebrata</taxon>
        <taxon>Euteleostomi</taxon>
        <taxon>Amphibia</taxon>
        <taxon>Batrachia</taxon>
        <taxon>Caudata</taxon>
        <taxon>Salamandroidea</taxon>
        <taxon>Salamandridae</taxon>
        <taxon>Pleurodelinae</taxon>
        <taxon>Pleurodeles</taxon>
    </lineage>
</organism>